<dbReference type="AlphaFoldDB" id="A0A845VCC0"/>
<dbReference type="InterPro" id="IPR002942">
    <property type="entry name" value="S4_RNA-bd"/>
</dbReference>
<dbReference type="Pfam" id="PF01479">
    <property type="entry name" value="S4"/>
    <property type="match status" value="1"/>
</dbReference>
<name>A0A845VCC0_9GAMM</name>
<dbReference type="Proteomes" id="UP000484885">
    <property type="component" value="Unassembled WGS sequence"/>
</dbReference>
<keyword evidence="2 6" id="KW-0413">Isomerase</keyword>
<keyword evidence="5" id="KW-0694">RNA-binding</keyword>
<dbReference type="NCBIfam" id="TIGR00005">
    <property type="entry name" value="rluA_subfam"/>
    <property type="match status" value="1"/>
</dbReference>
<comment type="caution">
    <text evidence="8">The sequence shown here is derived from an EMBL/GenBank/DDBJ whole genome shotgun (WGS) entry which is preliminary data.</text>
</comment>
<evidence type="ECO:0000259" key="7">
    <source>
        <dbReference type="SMART" id="SM00363"/>
    </source>
</evidence>
<evidence type="ECO:0000256" key="5">
    <source>
        <dbReference type="PROSITE-ProRule" id="PRU00182"/>
    </source>
</evidence>
<dbReference type="SMART" id="SM00363">
    <property type="entry name" value="S4"/>
    <property type="match status" value="1"/>
</dbReference>
<dbReference type="GO" id="GO:0003723">
    <property type="term" value="F:RNA binding"/>
    <property type="evidence" value="ECO:0007669"/>
    <property type="project" value="UniProtKB-KW"/>
</dbReference>
<evidence type="ECO:0000256" key="4">
    <source>
        <dbReference type="PIRSR" id="PIRSR606225-1"/>
    </source>
</evidence>
<dbReference type="InterPro" id="IPR020103">
    <property type="entry name" value="PsdUridine_synth_cat_dom_sf"/>
</dbReference>
<proteinExistence type="inferred from homology"/>
<comment type="function">
    <text evidence="6">Responsible for synthesis of pseudouridine from uracil.</text>
</comment>
<feature type="domain" description="RNA-binding S4" evidence="7">
    <location>
        <begin position="18"/>
        <end position="79"/>
    </location>
</feature>
<evidence type="ECO:0000256" key="2">
    <source>
        <dbReference type="ARBA" id="ARBA00023235"/>
    </source>
</evidence>
<dbReference type="Pfam" id="PF00849">
    <property type="entry name" value="PseudoU_synth_2"/>
    <property type="match status" value="1"/>
</dbReference>
<evidence type="ECO:0000256" key="1">
    <source>
        <dbReference type="ARBA" id="ARBA00010876"/>
    </source>
</evidence>
<dbReference type="InterPro" id="IPR050188">
    <property type="entry name" value="RluA_PseudoU_synthase"/>
</dbReference>
<dbReference type="CDD" id="cd00165">
    <property type="entry name" value="S4"/>
    <property type="match status" value="1"/>
</dbReference>
<dbReference type="Gene3D" id="3.30.2350.10">
    <property type="entry name" value="Pseudouridine synthase"/>
    <property type="match status" value="1"/>
</dbReference>
<dbReference type="NCBIfam" id="NF008385">
    <property type="entry name" value="PRK11180.1"/>
    <property type="match status" value="1"/>
</dbReference>
<sequence length="320" mass="34906">MGERVAHRLLVQSDQAGQRLDQLLAAEWPDFSRSRLAAWIRAGEIRVNGQWVKPRHSVAAGDQVSLETELAARADAPAPEAIGLDLLFEDEVLMIVDKPAGLVVHPGSGNPDGTLVNALLHHDPALAALPRAGLVHRLDKDTSGCLVIARSPRAHRRLVAAMKDRAIHRRYQALVWGDLIAGGRVDEPIGRHPVDRRRQVVRADGRAAITHYRIGRRLTGATLLDVRLETGRTHQIRVHMAHIRHPIVGDPVYGRSGAPAGLTAAQREAWQGFGRQALHAVRLELAHPESGETVAVNAPLPADLTDLIERLEPGHEPDPA</sequence>
<dbReference type="EMBL" id="JAAGSC010000034">
    <property type="protein sequence ID" value="NDY94919.1"/>
    <property type="molecule type" value="Genomic_DNA"/>
</dbReference>
<evidence type="ECO:0000256" key="3">
    <source>
        <dbReference type="ARBA" id="ARBA00036882"/>
    </source>
</evidence>
<dbReference type="PROSITE" id="PS01129">
    <property type="entry name" value="PSI_RLU"/>
    <property type="match status" value="1"/>
</dbReference>
<dbReference type="InterPro" id="IPR006225">
    <property type="entry name" value="PsdUridine_synth_RluC/D"/>
</dbReference>
<gene>
    <name evidence="8" type="primary">rluD</name>
    <name evidence="8" type="ORF">G3I74_04165</name>
</gene>
<comment type="similarity">
    <text evidence="1 6">Belongs to the pseudouridine synthase RluA family.</text>
</comment>
<protein>
    <recommendedName>
        <fullName evidence="6">Pseudouridine synthase</fullName>
        <ecNumber evidence="6">5.4.99.-</ecNumber>
    </recommendedName>
</protein>
<keyword evidence="9" id="KW-1185">Reference proteome</keyword>
<dbReference type="InterPro" id="IPR006224">
    <property type="entry name" value="PsdUridine_synth_RluA-like_CS"/>
</dbReference>
<dbReference type="EC" id="5.4.99.-" evidence="6"/>
<organism evidence="8 9">
    <name type="scientific">Wenzhouxiangella limi</name>
    <dbReference type="NCBI Taxonomy" id="2707351"/>
    <lineage>
        <taxon>Bacteria</taxon>
        <taxon>Pseudomonadati</taxon>
        <taxon>Pseudomonadota</taxon>
        <taxon>Gammaproteobacteria</taxon>
        <taxon>Chromatiales</taxon>
        <taxon>Wenzhouxiangellaceae</taxon>
        <taxon>Wenzhouxiangella</taxon>
    </lineage>
</organism>
<accession>A0A845VCC0</accession>
<dbReference type="SUPFAM" id="SSF55174">
    <property type="entry name" value="Alpha-L RNA-binding motif"/>
    <property type="match status" value="1"/>
</dbReference>
<dbReference type="RefSeq" id="WP_164210332.1">
    <property type="nucleotide sequence ID" value="NZ_JAAGSC010000034.1"/>
</dbReference>
<evidence type="ECO:0000313" key="9">
    <source>
        <dbReference type="Proteomes" id="UP000484885"/>
    </source>
</evidence>
<dbReference type="GO" id="GO:0160140">
    <property type="term" value="F:23S rRNA pseudouridine(1911/1915/1917) synthase activity"/>
    <property type="evidence" value="ECO:0007669"/>
    <property type="project" value="UniProtKB-EC"/>
</dbReference>
<dbReference type="PROSITE" id="PS50889">
    <property type="entry name" value="S4"/>
    <property type="match status" value="1"/>
</dbReference>
<dbReference type="InterPro" id="IPR036986">
    <property type="entry name" value="S4_RNA-bd_sf"/>
</dbReference>
<dbReference type="PANTHER" id="PTHR21600:SF44">
    <property type="entry name" value="RIBOSOMAL LARGE SUBUNIT PSEUDOURIDINE SYNTHASE D"/>
    <property type="match status" value="1"/>
</dbReference>
<dbReference type="CDD" id="cd02869">
    <property type="entry name" value="PseudoU_synth_RluA_like"/>
    <property type="match status" value="1"/>
</dbReference>
<comment type="catalytic activity">
    <reaction evidence="3">
        <text>uridine(1911/1915/1917) in 23S rRNA = pseudouridine(1911/1915/1917) in 23S rRNA</text>
        <dbReference type="Rhea" id="RHEA:42524"/>
        <dbReference type="Rhea" id="RHEA-COMP:10097"/>
        <dbReference type="Rhea" id="RHEA-COMP:10098"/>
        <dbReference type="ChEBI" id="CHEBI:65314"/>
        <dbReference type="ChEBI" id="CHEBI:65315"/>
        <dbReference type="EC" id="5.4.99.23"/>
    </reaction>
</comment>
<feature type="active site" evidence="4">
    <location>
        <position position="139"/>
    </location>
</feature>
<dbReference type="InterPro" id="IPR006145">
    <property type="entry name" value="PsdUridine_synth_RsuA/RluA"/>
</dbReference>
<reference evidence="8 9" key="1">
    <citation type="submission" date="2020-02" db="EMBL/GenBank/DDBJ databases">
        <authorList>
            <person name="Zhang X.-Y."/>
        </authorList>
    </citation>
    <scope>NUCLEOTIDE SEQUENCE [LARGE SCALE GENOMIC DNA]</scope>
    <source>
        <strain evidence="8 9">C33</strain>
    </source>
</reference>
<comment type="catalytic activity">
    <reaction evidence="6">
        <text>a uridine in RNA = a pseudouridine in RNA</text>
        <dbReference type="Rhea" id="RHEA:48348"/>
        <dbReference type="Rhea" id="RHEA-COMP:12068"/>
        <dbReference type="Rhea" id="RHEA-COMP:12069"/>
        <dbReference type="ChEBI" id="CHEBI:65314"/>
        <dbReference type="ChEBI" id="CHEBI:65315"/>
    </reaction>
</comment>
<dbReference type="GO" id="GO:0000455">
    <property type="term" value="P:enzyme-directed rRNA pseudouridine synthesis"/>
    <property type="evidence" value="ECO:0007669"/>
    <property type="project" value="UniProtKB-ARBA"/>
</dbReference>
<dbReference type="Gene3D" id="3.10.290.10">
    <property type="entry name" value="RNA-binding S4 domain"/>
    <property type="match status" value="1"/>
</dbReference>
<dbReference type="PANTHER" id="PTHR21600">
    <property type="entry name" value="MITOCHONDRIAL RNA PSEUDOURIDINE SYNTHASE"/>
    <property type="match status" value="1"/>
</dbReference>
<evidence type="ECO:0000313" key="8">
    <source>
        <dbReference type="EMBL" id="NDY94919.1"/>
    </source>
</evidence>
<dbReference type="SUPFAM" id="SSF55120">
    <property type="entry name" value="Pseudouridine synthase"/>
    <property type="match status" value="1"/>
</dbReference>
<evidence type="ECO:0000256" key="6">
    <source>
        <dbReference type="RuleBase" id="RU362028"/>
    </source>
</evidence>